<accession>A0A482X5B8</accession>
<reference evidence="4 5" key="1">
    <citation type="journal article" date="2017" name="Gigascience">
        <title>Genome sequence of the small brown planthopper, Laodelphax striatellus.</title>
        <authorList>
            <person name="Zhu J."/>
            <person name="Jiang F."/>
            <person name="Wang X."/>
            <person name="Yang P."/>
            <person name="Bao Y."/>
            <person name="Zhao W."/>
            <person name="Wang W."/>
            <person name="Lu H."/>
            <person name="Wang Q."/>
            <person name="Cui N."/>
            <person name="Li J."/>
            <person name="Chen X."/>
            <person name="Luo L."/>
            <person name="Yu J."/>
            <person name="Kang L."/>
            <person name="Cui F."/>
        </authorList>
    </citation>
    <scope>NUCLEOTIDE SEQUENCE [LARGE SCALE GENOMIC DNA]</scope>
    <source>
        <strain evidence="4">Lst14</strain>
    </source>
</reference>
<dbReference type="STRING" id="195883.A0A482X5B8"/>
<dbReference type="GO" id="GO:0006357">
    <property type="term" value="P:regulation of transcription by RNA polymerase II"/>
    <property type="evidence" value="ECO:0007669"/>
    <property type="project" value="TreeGrafter"/>
</dbReference>
<dbReference type="GO" id="GO:0005634">
    <property type="term" value="C:nucleus"/>
    <property type="evidence" value="ECO:0007669"/>
    <property type="project" value="UniProtKB-SubCell"/>
</dbReference>
<dbReference type="InterPro" id="IPR004210">
    <property type="entry name" value="BESS_motif"/>
</dbReference>
<comment type="subcellular location">
    <subcellularLocation>
        <location evidence="1">Nucleus</location>
    </subcellularLocation>
</comment>
<evidence type="ECO:0000256" key="1">
    <source>
        <dbReference type="PROSITE-ProRule" id="PRU00371"/>
    </source>
</evidence>
<protein>
    <recommendedName>
        <fullName evidence="6">MADF domain-containing protein</fullName>
    </recommendedName>
</protein>
<dbReference type="SMART" id="SM00595">
    <property type="entry name" value="MADF"/>
    <property type="match status" value="1"/>
</dbReference>
<evidence type="ECO:0008006" key="6">
    <source>
        <dbReference type="Google" id="ProtNLM"/>
    </source>
</evidence>
<dbReference type="PANTHER" id="PTHR12243">
    <property type="entry name" value="MADF DOMAIN TRANSCRIPTION FACTOR"/>
    <property type="match status" value="1"/>
</dbReference>
<evidence type="ECO:0000259" key="3">
    <source>
        <dbReference type="PROSITE" id="PS51031"/>
    </source>
</evidence>
<dbReference type="PROSITE" id="PS51031">
    <property type="entry name" value="BESS"/>
    <property type="match status" value="1"/>
</dbReference>
<name>A0A482X5B8_LAOST</name>
<dbReference type="Pfam" id="PF10545">
    <property type="entry name" value="MADF_DNA_bdg"/>
    <property type="match status" value="1"/>
</dbReference>
<dbReference type="EMBL" id="QKKF02017260">
    <property type="protein sequence ID" value="RZF41085.1"/>
    <property type="molecule type" value="Genomic_DNA"/>
</dbReference>
<feature type="domain" description="BESS" evidence="3">
    <location>
        <begin position="186"/>
        <end position="225"/>
    </location>
</feature>
<dbReference type="GO" id="GO:0005667">
    <property type="term" value="C:transcription regulator complex"/>
    <property type="evidence" value="ECO:0007669"/>
    <property type="project" value="TreeGrafter"/>
</dbReference>
<dbReference type="InParanoid" id="A0A482X5B8"/>
<evidence type="ECO:0000259" key="2">
    <source>
        <dbReference type="PROSITE" id="PS51029"/>
    </source>
</evidence>
<feature type="domain" description="MADF" evidence="2">
    <location>
        <begin position="8"/>
        <end position="110"/>
    </location>
</feature>
<dbReference type="PROSITE" id="PS51029">
    <property type="entry name" value="MADF"/>
    <property type="match status" value="1"/>
</dbReference>
<dbReference type="Proteomes" id="UP000291343">
    <property type="component" value="Unassembled WGS sequence"/>
</dbReference>
<dbReference type="PANTHER" id="PTHR12243:SF69">
    <property type="entry name" value="SI:CH73-59F11.3"/>
    <property type="match status" value="1"/>
</dbReference>
<dbReference type="InterPro" id="IPR039353">
    <property type="entry name" value="TF_Adf1"/>
</dbReference>
<proteinExistence type="predicted"/>
<gene>
    <name evidence="4" type="ORF">LSTR_LSTR002717</name>
</gene>
<evidence type="ECO:0000313" key="4">
    <source>
        <dbReference type="EMBL" id="RZF41085.1"/>
    </source>
</evidence>
<comment type="caution">
    <text evidence="4">The sequence shown here is derived from an EMBL/GenBank/DDBJ whole genome shotgun (WGS) entry which is preliminary data.</text>
</comment>
<keyword evidence="5" id="KW-1185">Reference proteome</keyword>
<dbReference type="OrthoDB" id="10071528at2759"/>
<keyword evidence="1" id="KW-0539">Nucleus</keyword>
<dbReference type="AlphaFoldDB" id="A0A482X5B8"/>
<sequence length="235" mass="27648">MFNFQKGKLISLIRDRPVLWDRTLRIRNDRFETKKAWVEVFKELIPGYEEMNEEKRTIYGEILMKKWTNIKDCYRRSEKNYRKAIESGKGRLTKKYVYSKKLQFLKINNMEECSTGDNGSDIEEIRFEDEDEDSEADTVECLQEVAIPCDTSTTCETPDANKFQKKEHAQLDFFVSNPTKAAKEKPDRHTSFFNGIIPSLQTFDDDEIVEFQLSVLQVLSDMKKRKKSLAEIQII</sequence>
<evidence type="ECO:0000313" key="5">
    <source>
        <dbReference type="Proteomes" id="UP000291343"/>
    </source>
</evidence>
<dbReference type="GO" id="GO:0003677">
    <property type="term" value="F:DNA binding"/>
    <property type="evidence" value="ECO:0007669"/>
    <property type="project" value="InterPro"/>
</dbReference>
<dbReference type="InterPro" id="IPR006578">
    <property type="entry name" value="MADF-dom"/>
</dbReference>
<organism evidence="4 5">
    <name type="scientific">Laodelphax striatellus</name>
    <name type="common">Small brown planthopper</name>
    <name type="synonym">Delphax striatella</name>
    <dbReference type="NCBI Taxonomy" id="195883"/>
    <lineage>
        <taxon>Eukaryota</taxon>
        <taxon>Metazoa</taxon>
        <taxon>Ecdysozoa</taxon>
        <taxon>Arthropoda</taxon>
        <taxon>Hexapoda</taxon>
        <taxon>Insecta</taxon>
        <taxon>Pterygota</taxon>
        <taxon>Neoptera</taxon>
        <taxon>Paraneoptera</taxon>
        <taxon>Hemiptera</taxon>
        <taxon>Auchenorrhyncha</taxon>
        <taxon>Fulgoroidea</taxon>
        <taxon>Delphacidae</taxon>
        <taxon>Criomorphinae</taxon>
        <taxon>Laodelphax</taxon>
    </lineage>
</organism>